<protein>
    <recommendedName>
        <fullName evidence="3">Plasmid stabilization system protein</fullName>
    </recommendedName>
</protein>
<dbReference type="Gene3D" id="3.30.2310.20">
    <property type="entry name" value="RelE-like"/>
    <property type="match status" value="1"/>
</dbReference>
<sequence length="85" mass="9890">MPQIIRTDSFLEQFQELSKEAQKHVLKTIRFLAQNPCHPSLKVHRIKGTPFWEAYASISIRVIFERTGDTLVLLACGHHDILKKY</sequence>
<dbReference type="PATRIC" id="fig|1122241.3.peg.1912"/>
<evidence type="ECO:0000313" key="2">
    <source>
        <dbReference type="Proteomes" id="UP000075670"/>
    </source>
</evidence>
<dbReference type="OrthoDB" id="5521312at2"/>
<evidence type="ECO:0008006" key="3">
    <source>
        <dbReference type="Google" id="ProtNLM"/>
    </source>
</evidence>
<dbReference type="RefSeq" id="WP_062284230.1">
    <property type="nucleotide sequence ID" value="NZ_LTBC01000006.1"/>
</dbReference>
<reference evidence="1 2" key="1">
    <citation type="submission" date="2016-02" db="EMBL/GenBank/DDBJ databases">
        <title>Genome sequence of Moorella mulderi DSM 14980.</title>
        <authorList>
            <person name="Poehlein A."/>
            <person name="Daniel R."/>
        </authorList>
    </citation>
    <scope>NUCLEOTIDE SEQUENCE [LARGE SCALE GENOMIC DNA]</scope>
    <source>
        <strain evidence="1 2">DSM 14980</strain>
    </source>
</reference>
<name>A0A151AWI9_9FIRM</name>
<dbReference type="Proteomes" id="UP000075670">
    <property type="component" value="Unassembled WGS sequence"/>
</dbReference>
<accession>A0A151AWI9</accession>
<gene>
    <name evidence="1" type="ORF">MOMUL_18050</name>
</gene>
<dbReference type="SUPFAM" id="SSF143011">
    <property type="entry name" value="RelE-like"/>
    <property type="match status" value="1"/>
</dbReference>
<dbReference type="AlphaFoldDB" id="A0A151AWI9"/>
<proteinExistence type="predicted"/>
<organism evidence="1 2">
    <name type="scientific">Moorella mulderi DSM 14980</name>
    <dbReference type="NCBI Taxonomy" id="1122241"/>
    <lineage>
        <taxon>Bacteria</taxon>
        <taxon>Bacillati</taxon>
        <taxon>Bacillota</taxon>
        <taxon>Clostridia</taxon>
        <taxon>Neomoorellales</taxon>
        <taxon>Neomoorellaceae</taxon>
        <taxon>Neomoorella</taxon>
    </lineage>
</organism>
<dbReference type="EMBL" id="LTBC01000006">
    <property type="protein sequence ID" value="KYH31923.1"/>
    <property type="molecule type" value="Genomic_DNA"/>
</dbReference>
<dbReference type="InterPro" id="IPR035093">
    <property type="entry name" value="RelE/ParE_toxin_dom_sf"/>
</dbReference>
<comment type="caution">
    <text evidence="1">The sequence shown here is derived from an EMBL/GenBank/DDBJ whole genome shotgun (WGS) entry which is preliminary data.</text>
</comment>
<evidence type="ECO:0000313" key="1">
    <source>
        <dbReference type="EMBL" id="KYH31923.1"/>
    </source>
</evidence>
<keyword evidence="2" id="KW-1185">Reference proteome</keyword>